<gene>
    <name evidence="3" type="ORF">KPC_2268</name>
</gene>
<name>A0A2U3N079_9GAMM</name>
<dbReference type="AlphaFoldDB" id="A0A2U3N079"/>
<dbReference type="EMBL" id="OOGT01000104">
    <property type="protein sequence ID" value="SPL71090.1"/>
    <property type="molecule type" value="Genomic_DNA"/>
</dbReference>
<dbReference type="OrthoDB" id="6695901at2"/>
<proteinExistence type="predicted"/>
<organism evidence="3 4">
    <name type="scientific">Acinetobacter stercoris</name>
    <dbReference type="NCBI Taxonomy" id="2126983"/>
    <lineage>
        <taxon>Bacteria</taxon>
        <taxon>Pseudomonadati</taxon>
        <taxon>Pseudomonadota</taxon>
        <taxon>Gammaproteobacteria</taxon>
        <taxon>Moraxellales</taxon>
        <taxon>Moraxellaceae</taxon>
        <taxon>Acinetobacter</taxon>
    </lineage>
</organism>
<evidence type="ECO:0000313" key="3">
    <source>
        <dbReference type="EMBL" id="SPL71090.1"/>
    </source>
</evidence>
<dbReference type="Pfam" id="PF19657">
    <property type="entry name" value="DUF6160"/>
    <property type="match status" value="1"/>
</dbReference>
<evidence type="ECO:0000259" key="2">
    <source>
        <dbReference type="Pfam" id="PF19657"/>
    </source>
</evidence>
<protein>
    <recommendedName>
        <fullName evidence="2">DUF6160 domain-containing protein</fullName>
    </recommendedName>
</protein>
<accession>A0A2U3N079</accession>
<feature type="signal peptide" evidence="1">
    <location>
        <begin position="1"/>
        <end position="18"/>
    </location>
</feature>
<evidence type="ECO:0000313" key="4">
    <source>
        <dbReference type="Proteomes" id="UP000245974"/>
    </source>
</evidence>
<keyword evidence="4" id="KW-1185">Reference proteome</keyword>
<evidence type="ECO:0000256" key="1">
    <source>
        <dbReference type="SAM" id="SignalP"/>
    </source>
</evidence>
<reference evidence="4" key="1">
    <citation type="submission" date="2018-03" db="EMBL/GenBank/DDBJ databases">
        <authorList>
            <person name="Blom J."/>
        </authorList>
    </citation>
    <scope>NUCLEOTIDE SEQUENCE [LARGE SCALE GENOMIC DNA]</scope>
    <source>
        <strain evidence="4">KPC-SM-21</strain>
    </source>
</reference>
<dbReference type="RefSeq" id="WP_121974536.1">
    <property type="nucleotide sequence ID" value="NZ_OOGT01000104.1"/>
</dbReference>
<sequence>MKKSLILLLLAGLSTAHAELVAMDNADLQKVQGQAGADISLNLSLNQDANGQYDNGANGVCNNSAYCNLAVSLNNRFVTQQAGAGVNDTWTVASSTSGRKLWLVFKGIQGQINLQKLGLDGVDLLYTAKGSTNSQILKPAIQLSLSSAMPIVIKKFGFNAMSIEQDAFVTNADGSGAPTNPNDPNQYGYLKNATYASTNPSVYDRGKETGFTGMMINGNLAINGKFMMFSCDGTHPRC</sequence>
<dbReference type="InParanoid" id="A0A2U3N079"/>
<feature type="domain" description="DUF6160" evidence="2">
    <location>
        <begin position="2"/>
        <end position="50"/>
    </location>
</feature>
<dbReference type="InterPro" id="IPR046158">
    <property type="entry name" value="DUF6160"/>
</dbReference>
<dbReference type="Proteomes" id="UP000245974">
    <property type="component" value="Unassembled WGS sequence"/>
</dbReference>
<feature type="chain" id="PRO_5015494854" description="DUF6160 domain-containing protein" evidence="1">
    <location>
        <begin position="19"/>
        <end position="238"/>
    </location>
</feature>
<keyword evidence="1" id="KW-0732">Signal</keyword>